<dbReference type="Proteomes" id="UP000730481">
    <property type="component" value="Unassembled WGS sequence"/>
</dbReference>
<feature type="binding site" evidence="7">
    <location>
        <begin position="226"/>
        <end position="227"/>
    </location>
    <ligand>
        <name>ATP</name>
        <dbReference type="ChEBI" id="CHEBI:30616"/>
    </ligand>
</feature>
<organism evidence="11 12">
    <name type="scientific">Fusarium beomiforme</name>
    <dbReference type="NCBI Taxonomy" id="44412"/>
    <lineage>
        <taxon>Eukaryota</taxon>
        <taxon>Fungi</taxon>
        <taxon>Dikarya</taxon>
        <taxon>Ascomycota</taxon>
        <taxon>Pezizomycotina</taxon>
        <taxon>Sordariomycetes</taxon>
        <taxon>Hypocreomycetidae</taxon>
        <taxon>Hypocreales</taxon>
        <taxon>Nectriaceae</taxon>
        <taxon>Fusarium</taxon>
        <taxon>Fusarium burgessii species complex</taxon>
    </lineage>
</organism>
<evidence type="ECO:0000256" key="3">
    <source>
        <dbReference type="ARBA" id="ARBA00022741"/>
    </source>
</evidence>
<dbReference type="FunFam" id="3.30.200.20:FF:000315">
    <property type="entry name" value="Calcium-dependent protein kinase 3"/>
    <property type="match status" value="1"/>
</dbReference>
<dbReference type="SUPFAM" id="SSF56112">
    <property type="entry name" value="Protein kinase-like (PK-like)"/>
    <property type="match status" value="1"/>
</dbReference>
<evidence type="ECO:0000256" key="7">
    <source>
        <dbReference type="PIRSR" id="PIRSR630616-2"/>
    </source>
</evidence>
<dbReference type="Gene3D" id="1.10.510.10">
    <property type="entry name" value="Transferase(Phosphotransferase) domain 1"/>
    <property type="match status" value="1"/>
</dbReference>
<feature type="binding site" evidence="7">
    <location>
        <begin position="176"/>
        <end position="178"/>
    </location>
    <ligand>
        <name>ATP</name>
        <dbReference type="ChEBI" id="CHEBI:30616"/>
    </ligand>
</feature>
<dbReference type="GO" id="GO:0005524">
    <property type="term" value="F:ATP binding"/>
    <property type="evidence" value="ECO:0007669"/>
    <property type="project" value="UniProtKB-KW"/>
</dbReference>
<dbReference type="InterPro" id="IPR011009">
    <property type="entry name" value="Kinase-like_dom_sf"/>
</dbReference>
<dbReference type="EMBL" id="PVQB02000099">
    <property type="protein sequence ID" value="KAF4343237.1"/>
    <property type="molecule type" value="Genomic_DNA"/>
</dbReference>
<keyword evidence="1" id="KW-0723">Serine/threonine-protein kinase</keyword>
<protein>
    <submittedName>
        <fullName evidence="11">CAMK CAMK1 CAMK1-RCK kinase</fullName>
    </submittedName>
</protein>
<evidence type="ECO:0000256" key="2">
    <source>
        <dbReference type="ARBA" id="ARBA00022679"/>
    </source>
</evidence>
<feature type="compositionally biased region" description="Polar residues" evidence="9">
    <location>
        <begin position="42"/>
        <end position="51"/>
    </location>
</feature>
<accession>A0A9P5ASY8</accession>
<dbReference type="SMART" id="SM00220">
    <property type="entry name" value="S_TKc"/>
    <property type="match status" value="1"/>
</dbReference>
<keyword evidence="2" id="KW-0808">Transferase</keyword>
<evidence type="ECO:0000256" key="4">
    <source>
        <dbReference type="ARBA" id="ARBA00022777"/>
    </source>
</evidence>
<keyword evidence="3 7" id="KW-0547">Nucleotide-binding</keyword>
<feature type="cross-link" description="Glycyl lysine isopeptide (Lys-Gly) (interchain with G-Cter in SUMO2)" evidence="8">
    <location>
        <position position="224"/>
    </location>
</feature>
<keyword evidence="4 11" id="KW-0418">Kinase</keyword>
<dbReference type="GO" id="GO:0004674">
    <property type="term" value="F:protein serine/threonine kinase activity"/>
    <property type="evidence" value="ECO:0007669"/>
    <property type="project" value="UniProtKB-KW"/>
</dbReference>
<proteinExistence type="predicted"/>
<dbReference type="CDD" id="cd14096">
    <property type="entry name" value="STKc_RCK1-like"/>
    <property type="match status" value="1"/>
</dbReference>
<reference evidence="11" key="1">
    <citation type="journal article" date="2017" name="Mycologia">
        <title>Fusarium algeriense, sp. nov., a novel toxigenic crown rot pathogen of durum wheat from Algeria is nested in the Fusarium burgessii species complex.</title>
        <authorList>
            <person name="Laraba I."/>
            <person name="Keddad A."/>
            <person name="Boureghda H."/>
            <person name="Abdallah N."/>
            <person name="Vaughan M.M."/>
            <person name="Proctor R.H."/>
            <person name="Busman M."/>
            <person name="O'Donnell K."/>
        </authorList>
    </citation>
    <scope>NUCLEOTIDE SEQUENCE</scope>
    <source>
        <strain evidence="11">NRRL 25174</strain>
    </source>
</reference>
<evidence type="ECO:0000313" key="11">
    <source>
        <dbReference type="EMBL" id="KAF4343237.1"/>
    </source>
</evidence>
<evidence type="ECO:0000256" key="8">
    <source>
        <dbReference type="PIRSR" id="PIRSR630616-3"/>
    </source>
</evidence>
<dbReference type="InterPro" id="IPR000719">
    <property type="entry name" value="Prot_kinase_dom"/>
</dbReference>
<dbReference type="InterPro" id="IPR008271">
    <property type="entry name" value="Ser/Thr_kinase_AS"/>
</dbReference>
<dbReference type="InterPro" id="IPR030616">
    <property type="entry name" value="Aur-like"/>
</dbReference>
<feature type="region of interest" description="Disordered" evidence="9">
    <location>
        <begin position="1"/>
        <end position="68"/>
    </location>
</feature>
<evidence type="ECO:0000256" key="5">
    <source>
        <dbReference type="ARBA" id="ARBA00022840"/>
    </source>
</evidence>
<feature type="binding site" evidence="7">
    <location>
        <position position="128"/>
    </location>
    <ligand>
        <name>ATP</name>
        <dbReference type="ChEBI" id="CHEBI:30616"/>
    </ligand>
</feature>
<comment type="caution">
    <text evidence="11">The sequence shown here is derived from an EMBL/GenBank/DDBJ whole genome shotgun (WGS) entry which is preliminary data.</text>
</comment>
<evidence type="ECO:0000256" key="1">
    <source>
        <dbReference type="ARBA" id="ARBA00022527"/>
    </source>
</evidence>
<keyword evidence="12" id="KW-1185">Reference proteome</keyword>
<feature type="domain" description="Protein kinase" evidence="10">
    <location>
        <begin position="98"/>
        <end position="386"/>
    </location>
</feature>
<evidence type="ECO:0000256" key="6">
    <source>
        <dbReference type="PIRSR" id="PIRSR630616-1"/>
    </source>
</evidence>
<reference evidence="11" key="2">
    <citation type="submission" date="2020-02" db="EMBL/GenBank/DDBJ databases">
        <title>Identification and distribution of gene clusters putatively required for synthesis of sphingolipid metabolism inhibitors in phylogenetically diverse species of the filamentous fungus Fusarium.</title>
        <authorList>
            <person name="Kim H.-S."/>
            <person name="Busman M."/>
            <person name="Brown D.W."/>
            <person name="Divon H."/>
            <person name="Uhlig S."/>
            <person name="Proctor R.H."/>
        </authorList>
    </citation>
    <scope>NUCLEOTIDE SEQUENCE</scope>
    <source>
        <strain evidence="11">NRRL 25174</strain>
    </source>
</reference>
<dbReference type="OrthoDB" id="1738954at2759"/>
<dbReference type="PROSITE" id="PS50011">
    <property type="entry name" value="PROTEIN_KINASE_DOM"/>
    <property type="match status" value="1"/>
</dbReference>
<dbReference type="PANTHER" id="PTHR24350">
    <property type="entry name" value="SERINE/THREONINE-PROTEIN KINASE IAL-RELATED"/>
    <property type="match status" value="1"/>
</dbReference>
<feature type="compositionally biased region" description="Basic and acidic residues" evidence="9">
    <location>
        <begin position="20"/>
        <end position="29"/>
    </location>
</feature>
<dbReference type="Pfam" id="PF00069">
    <property type="entry name" value="Pkinase"/>
    <property type="match status" value="1"/>
</dbReference>
<keyword evidence="5 7" id="KW-0067">ATP-binding</keyword>
<dbReference type="AlphaFoldDB" id="A0A9P5ASY8"/>
<feature type="compositionally biased region" description="Basic and acidic residues" evidence="9">
    <location>
        <begin position="501"/>
        <end position="523"/>
    </location>
</feature>
<evidence type="ECO:0000259" key="10">
    <source>
        <dbReference type="PROSITE" id="PS50011"/>
    </source>
</evidence>
<feature type="active site" description="Proton acceptor" evidence="6">
    <location>
        <position position="222"/>
    </location>
</feature>
<name>A0A9P5ASY8_9HYPO</name>
<evidence type="ECO:0000313" key="12">
    <source>
        <dbReference type="Proteomes" id="UP000730481"/>
    </source>
</evidence>
<evidence type="ECO:0000256" key="9">
    <source>
        <dbReference type="SAM" id="MobiDB-lite"/>
    </source>
</evidence>
<feature type="compositionally biased region" description="Acidic residues" evidence="9">
    <location>
        <begin position="466"/>
        <end position="475"/>
    </location>
</feature>
<dbReference type="PROSITE" id="PS00108">
    <property type="entry name" value="PROTEIN_KINASE_ST"/>
    <property type="match status" value="1"/>
</dbReference>
<gene>
    <name evidence="11" type="ORF">FBEOM_2828</name>
</gene>
<sequence length="570" mass="64803">MSTIQQLKNFIRHGKQARAAPEEAPRKTEQQQAPAVQHKTASDPSNYSRAQEGNEYGDDEYARSKSKKRVDDEKLAKLIAEENASKSKFPRYPGLERWELVDKMGDGAFSNVYRARDTTGQQGEVAIKVVRKYEMNSMQRSNILKEVQIMRQLDHPNIIKLVEFSESRQYYYIILELAPGGELFHQIVRLTYFSEELSRHVIVQVAKALEYLHEEKGVVHRDIKPENILFEPIPMVPSKHPKPRQPGDEDKVDEGEFIPGQGAGGIGRIKIADFGLSKIVWDNQTMTPCGTVGYTAPEIVKDERYSKSVDMWALGCVLYTLLCGFPPFYDESIEVLTEKVAKGQYTFLSPWWDEISKSAQDLISHLLTVDPEKRFTITEFLAHPWIAGNGPTPRDETKKSDGMLRAFDATKFEDAGKRYDFRSPGAVNLREVFDVGYAVHRQEEEGKRRAQIGPKGTPARFLGGLNEEDEDEDVMQVDGQDNDEKPNAATRALEQSMRKTNIRDQDQQQQTRGRERERAERGYGQHSATVAAAARQQVRERNRQRGAFELNLDNATLLGKRNKKVPVMGV</sequence>
<feature type="region of interest" description="Disordered" evidence="9">
    <location>
        <begin position="443"/>
        <end position="531"/>
    </location>
</feature>
<dbReference type="Gene3D" id="3.30.200.20">
    <property type="entry name" value="Phosphorylase Kinase, domain 1"/>
    <property type="match status" value="1"/>
</dbReference>
<feature type="binding site" evidence="7">
    <location>
        <position position="273"/>
    </location>
    <ligand>
        <name>ATP</name>
        <dbReference type="ChEBI" id="CHEBI:30616"/>
    </ligand>
</feature>